<dbReference type="Pfam" id="PF22486">
    <property type="entry name" value="MATH_2"/>
    <property type="match status" value="1"/>
</dbReference>
<feature type="domain" description="BTB" evidence="3">
    <location>
        <begin position="186"/>
        <end position="253"/>
    </location>
</feature>
<dbReference type="Gene3D" id="2.60.210.10">
    <property type="entry name" value="Apoptosis, Tumor Necrosis Factor Receptor Associated Protein 2, Chain A"/>
    <property type="match status" value="1"/>
</dbReference>
<dbReference type="Gene3D" id="1.25.40.420">
    <property type="match status" value="1"/>
</dbReference>
<dbReference type="PROSITE" id="PS50097">
    <property type="entry name" value="BTB"/>
    <property type="match status" value="1"/>
</dbReference>
<dbReference type="EMBL" id="JAMFTS010000005">
    <property type="protein sequence ID" value="KAJ4752557.1"/>
    <property type="molecule type" value="Genomic_DNA"/>
</dbReference>
<name>A0AAV8CA25_9POAL</name>
<dbReference type="InterPro" id="IPR000210">
    <property type="entry name" value="BTB/POZ_dom"/>
</dbReference>
<evidence type="ECO:0000256" key="2">
    <source>
        <dbReference type="ARBA" id="ARBA00010846"/>
    </source>
</evidence>
<dbReference type="AlphaFoldDB" id="A0AAV8CA25"/>
<evidence type="ECO:0000259" key="3">
    <source>
        <dbReference type="PROSITE" id="PS50097"/>
    </source>
</evidence>
<accession>A0AAV8CA25</accession>
<dbReference type="PROSITE" id="PS50144">
    <property type="entry name" value="MATH"/>
    <property type="match status" value="1"/>
</dbReference>
<dbReference type="SUPFAM" id="SSF54695">
    <property type="entry name" value="POZ domain"/>
    <property type="match status" value="1"/>
</dbReference>
<organism evidence="5 6">
    <name type="scientific">Rhynchospora pubera</name>
    <dbReference type="NCBI Taxonomy" id="906938"/>
    <lineage>
        <taxon>Eukaryota</taxon>
        <taxon>Viridiplantae</taxon>
        <taxon>Streptophyta</taxon>
        <taxon>Embryophyta</taxon>
        <taxon>Tracheophyta</taxon>
        <taxon>Spermatophyta</taxon>
        <taxon>Magnoliopsida</taxon>
        <taxon>Liliopsida</taxon>
        <taxon>Poales</taxon>
        <taxon>Cyperaceae</taxon>
        <taxon>Cyperoideae</taxon>
        <taxon>Rhynchosporeae</taxon>
        <taxon>Rhynchospora</taxon>
    </lineage>
</organism>
<feature type="domain" description="MATH" evidence="4">
    <location>
        <begin position="23"/>
        <end position="147"/>
    </location>
</feature>
<comment type="similarity">
    <text evidence="2">Belongs to the Tdpoz family.</text>
</comment>
<dbReference type="InterPro" id="IPR008974">
    <property type="entry name" value="TRAF-like"/>
</dbReference>
<dbReference type="InterPro" id="IPR011333">
    <property type="entry name" value="SKP1/BTB/POZ_sf"/>
</dbReference>
<evidence type="ECO:0000256" key="1">
    <source>
        <dbReference type="ARBA" id="ARBA00004906"/>
    </source>
</evidence>
<dbReference type="SMART" id="SM00225">
    <property type="entry name" value="BTB"/>
    <property type="match status" value="1"/>
</dbReference>
<dbReference type="Proteomes" id="UP001140206">
    <property type="component" value="Chromosome 5"/>
</dbReference>
<dbReference type="Pfam" id="PF00651">
    <property type="entry name" value="BTB"/>
    <property type="match status" value="1"/>
</dbReference>
<dbReference type="InterPro" id="IPR002083">
    <property type="entry name" value="MATH/TRAF_dom"/>
</dbReference>
<dbReference type="InterPro" id="IPR045005">
    <property type="entry name" value="BPM1-6"/>
</dbReference>
<sequence length="355" mass="39661">MPSSVADIREPETASTRITRTCTGSHLIKFVGYSFDKGTGVGECISSDTFTLGGYDWSIEYYPDGKKYYEGYLTFDLKLRSTATNVRVKITLTLLSQTGGTPFIRSSSTAVILNCNQSWECQYFVERHKFEASEYLKDDSFTIQCTVTVMECSNFTKTNCKARPFSVQPSNLHQHLISLLERGDGTDVSFKVSGVTFDAHRCVLAARSPVFMAELFGPMKGKVNDSIEIKEMEPSIFKSMLHFIYSDSLPELEEVNGDKDASIALAQHLLVAADRYGLERLKQLCEMKLYEFIDANNLAITLTLAEQHNCAELKAACLEFIKPSEVLAAVVRSEGFEHMIKTCPAILVELRSKCS</sequence>
<protein>
    <submittedName>
        <fullName evidence="5">BTB/POZ and MATH domain-containing protein 2</fullName>
    </submittedName>
</protein>
<dbReference type="Gene3D" id="3.30.710.10">
    <property type="entry name" value="Potassium Channel Kv1.1, Chain A"/>
    <property type="match status" value="1"/>
</dbReference>
<keyword evidence="6" id="KW-1185">Reference proteome</keyword>
<dbReference type="PANTHER" id="PTHR26379">
    <property type="entry name" value="BTB/POZ AND MATH DOMAIN-CONTAINING PROTEIN 1"/>
    <property type="match status" value="1"/>
</dbReference>
<comment type="caution">
    <text evidence="5">The sequence shown here is derived from an EMBL/GenBank/DDBJ whole genome shotgun (WGS) entry which is preliminary data.</text>
</comment>
<proteinExistence type="inferred from homology"/>
<dbReference type="PANTHER" id="PTHR26379:SF187">
    <property type="entry name" value="OS07G0655300 PROTEIN"/>
    <property type="match status" value="1"/>
</dbReference>
<dbReference type="InterPro" id="IPR056423">
    <property type="entry name" value="BACK_BPM_SPOP"/>
</dbReference>
<evidence type="ECO:0000313" key="6">
    <source>
        <dbReference type="Proteomes" id="UP001140206"/>
    </source>
</evidence>
<evidence type="ECO:0000259" key="4">
    <source>
        <dbReference type="PROSITE" id="PS50144"/>
    </source>
</evidence>
<evidence type="ECO:0000313" key="5">
    <source>
        <dbReference type="EMBL" id="KAJ4752557.1"/>
    </source>
</evidence>
<dbReference type="CDD" id="cd00121">
    <property type="entry name" value="MATH"/>
    <property type="match status" value="1"/>
</dbReference>
<dbReference type="GO" id="GO:0016567">
    <property type="term" value="P:protein ubiquitination"/>
    <property type="evidence" value="ECO:0007669"/>
    <property type="project" value="InterPro"/>
</dbReference>
<dbReference type="SUPFAM" id="SSF49599">
    <property type="entry name" value="TRAF domain-like"/>
    <property type="match status" value="1"/>
</dbReference>
<comment type="pathway">
    <text evidence="1">Protein modification; protein ubiquitination.</text>
</comment>
<dbReference type="Pfam" id="PF24570">
    <property type="entry name" value="BACK_BPM_SPOP"/>
    <property type="match status" value="1"/>
</dbReference>
<dbReference type="CDD" id="cd18280">
    <property type="entry name" value="BTB_POZ_BPM_plant"/>
    <property type="match status" value="1"/>
</dbReference>
<gene>
    <name evidence="5" type="ORF">LUZ62_086962</name>
</gene>
<reference evidence="5" key="1">
    <citation type="submission" date="2022-08" db="EMBL/GenBank/DDBJ databases">
        <authorList>
            <person name="Marques A."/>
        </authorList>
    </citation>
    <scope>NUCLEOTIDE SEQUENCE</scope>
    <source>
        <strain evidence="5">RhyPub2mFocal</strain>
        <tissue evidence="5">Leaves</tissue>
    </source>
</reference>